<comment type="caution">
    <text evidence="4">The sequence shown here is derived from an EMBL/GenBank/DDBJ whole genome shotgun (WGS) entry which is preliminary data.</text>
</comment>
<dbReference type="InterPro" id="IPR009683">
    <property type="entry name" value="Extensin-like_C"/>
</dbReference>
<protein>
    <submittedName>
        <fullName evidence="4">Extensin family protein</fullName>
    </submittedName>
</protein>
<feature type="domain" description="Extensin-like C-terminal" evidence="3">
    <location>
        <begin position="114"/>
        <end position="265"/>
    </location>
</feature>
<sequence length="265" mass="28358">MKVLSLVFALLAGAALAAPETVKRPVGRPGSTAGGTHPLVLDGSGAIATPQRDPAAQAATRRGTAPTTSLRPQKRTRAVMRSARKHRKLREKGAVCGDTDIQGEIVGRVAGRISGCGLAEAVRVRSVSDVTLSQRSVMDCDTARALKSWVDQSVKPALRKQGGGVKGLRVAAHYACRTRNNKKGARISEHGKGRAIDISGFQLRDGTRITVLRGWTARATAQAMRDMHRGACGPFGTVLGPNADSFHRDHFHFDTARYRSGTYCR</sequence>
<organism evidence="4 5">
    <name type="scientific">Roseobacter insulae</name>
    <dbReference type="NCBI Taxonomy" id="2859783"/>
    <lineage>
        <taxon>Bacteria</taxon>
        <taxon>Pseudomonadati</taxon>
        <taxon>Pseudomonadota</taxon>
        <taxon>Alphaproteobacteria</taxon>
        <taxon>Rhodobacterales</taxon>
        <taxon>Roseobacteraceae</taxon>
        <taxon>Roseobacter</taxon>
    </lineage>
</organism>
<accession>A0A9X1FZI1</accession>
<feature type="chain" id="PRO_5040872646" evidence="2">
    <location>
        <begin position="18"/>
        <end position="265"/>
    </location>
</feature>
<name>A0A9X1FZI1_9RHOB</name>
<keyword evidence="2" id="KW-0732">Signal</keyword>
<evidence type="ECO:0000313" key="5">
    <source>
        <dbReference type="Proteomes" id="UP001138661"/>
    </source>
</evidence>
<proteinExistence type="predicted"/>
<evidence type="ECO:0000256" key="1">
    <source>
        <dbReference type="SAM" id="MobiDB-lite"/>
    </source>
</evidence>
<evidence type="ECO:0000313" key="4">
    <source>
        <dbReference type="EMBL" id="MBW4710589.1"/>
    </source>
</evidence>
<feature type="signal peptide" evidence="2">
    <location>
        <begin position="1"/>
        <end position="17"/>
    </location>
</feature>
<reference evidence="4" key="1">
    <citation type="submission" date="2021-07" db="EMBL/GenBank/DDBJ databases">
        <title>Roseobacter insulae sp. nov., isolated from a tidal flat.</title>
        <authorList>
            <person name="Park S."/>
            <person name="Yoon J.-H."/>
        </authorList>
    </citation>
    <scope>NUCLEOTIDE SEQUENCE</scope>
    <source>
        <strain evidence="4">YSTF-M11</strain>
    </source>
</reference>
<dbReference type="EMBL" id="JAHXDN010000009">
    <property type="protein sequence ID" value="MBW4710589.1"/>
    <property type="molecule type" value="Genomic_DNA"/>
</dbReference>
<feature type="region of interest" description="Disordered" evidence="1">
    <location>
        <begin position="50"/>
        <end position="71"/>
    </location>
</feature>
<dbReference type="RefSeq" id="WP_219507428.1">
    <property type="nucleotide sequence ID" value="NZ_JAHXDN010000009.1"/>
</dbReference>
<evidence type="ECO:0000256" key="2">
    <source>
        <dbReference type="SAM" id="SignalP"/>
    </source>
</evidence>
<evidence type="ECO:0000259" key="3">
    <source>
        <dbReference type="Pfam" id="PF06904"/>
    </source>
</evidence>
<dbReference type="Proteomes" id="UP001138661">
    <property type="component" value="Unassembled WGS sequence"/>
</dbReference>
<dbReference type="AlphaFoldDB" id="A0A9X1FZI1"/>
<keyword evidence="5" id="KW-1185">Reference proteome</keyword>
<dbReference type="Pfam" id="PF06904">
    <property type="entry name" value="Extensin-like_C"/>
    <property type="match status" value="1"/>
</dbReference>
<gene>
    <name evidence="4" type="ORF">KX928_22605</name>
</gene>